<evidence type="ECO:0000256" key="6">
    <source>
        <dbReference type="PROSITE-ProRule" id="PRU00169"/>
    </source>
</evidence>
<evidence type="ECO:0000313" key="11">
    <source>
        <dbReference type="Proteomes" id="UP000567186"/>
    </source>
</evidence>
<evidence type="ECO:0000256" key="1">
    <source>
        <dbReference type="ARBA" id="ARBA00022500"/>
    </source>
</evidence>
<dbReference type="Pfam" id="PF00072">
    <property type="entry name" value="Response_reg"/>
    <property type="match status" value="1"/>
</dbReference>
<dbReference type="EC" id="3.1.1.61" evidence="4"/>
<dbReference type="InterPro" id="IPR011006">
    <property type="entry name" value="CheY-like_superfamily"/>
</dbReference>
<keyword evidence="1 4" id="KW-0145">Chemotaxis</keyword>
<comment type="catalytic activity">
    <reaction evidence="4">
        <text>L-glutaminyl-[protein] + H2O = L-glutamyl-[protein] + NH4(+)</text>
        <dbReference type="Rhea" id="RHEA:16441"/>
        <dbReference type="Rhea" id="RHEA-COMP:10207"/>
        <dbReference type="Rhea" id="RHEA-COMP:10208"/>
        <dbReference type="ChEBI" id="CHEBI:15377"/>
        <dbReference type="ChEBI" id="CHEBI:28938"/>
        <dbReference type="ChEBI" id="CHEBI:29973"/>
        <dbReference type="ChEBI" id="CHEBI:30011"/>
        <dbReference type="EC" id="3.5.1.44"/>
    </reaction>
</comment>
<feature type="active site" evidence="4 5">
    <location>
        <position position="201"/>
    </location>
</feature>
<keyword evidence="4 6" id="KW-0597">Phosphoprotein</keyword>
<protein>
    <recommendedName>
        <fullName evidence="4">Protein-glutamate methylesterase/protein-glutamine glutaminase</fullName>
        <ecNumber evidence="4">3.1.1.61</ecNumber>
        <ecNumber evidence="4">3.5.1.44</ecNumber>
    </recommendedName>
</protein>
<dbReference type="Gene3D" id="3.40.50.180">
    <property type="entry name" value="Methylesterase CheB, C-terminal domain"/>
    <property type="match status" value="1"/>
</dbReference>
<dbReference type="Pfam" id="PF01339">
    <property type="entry name" value="CheB_methylest"/>
    <property type="match status" value="1"/>
</dbReference>
<accession>A0A7Y0RED5</accession>
<dbReference type="InterPro" id="IPR000673">
    <property type="entry name" value="Sig_transdc_resp-reg_Me-estase"/>
</dbReference>
<dbReference type="PROSITE" id="PS50110">
    <property type="entry name" value="RESPONSE_REGULATORY"/>
    <property type="match status" value="1"/>
</dbReference>
<dbReference type="InterPro" id="IPR001789">
    <property type="entry name" value="Sig_transdc_resp-reg_receiver"/>
</dbReference>
<proteinExistence type="inferred from homology"/>
<comment type="domain">
    <text evidence="4">Contains a C-terminal catalytic domain, and an N-terminal region which modulates catalytic activity.</text>
</comment>
<dbReference type="GO" id="GO:0005737">
    <property type="term" value="C:cytoplasm"/>
    <property type="evidence" value="ECO:0007669"/>
    <property type="project" value="UniProtKB-SubCell"/>
</dbReference>
<comment type="similarity">
    <text evidence="4">Belongs to the CheB family.</text>
</comment>
<comment type="catalytic activity">
    <reaction evidence="3 4">
        <text>[protein]-L-glutamate 5-O-methyl ester + H2O = L-glutamyl-[protein] + methanol + H(+)</text>
        <dbReference type="Rhea" id="RHEA:23236"/>
        <dbReference type="Rhea" id="RHEA-COMP:10208"/>
        <dbReference type="Rhea" id="RHEA-COMP:10311"/>
        <dbReference type="ChEBI" id="CHEBI:15377"/>
        <dbReference type="ChEBI" id="CHEBI:15378"/>
        <dbReference type="ChEBI" id="CHEBI:17790"/>
        <dbReference type="ChEBI" id="CHEBI:29973"/>
        <dbReference type="ChEBI" id="CHEBI:82795"/>
        <dbReference type="EC" id="3.1.1.61"/>
    </reaction>
</comment>
<feature type="active site" evidence="4 5">
    <location>
        <position position="324"/>
    </location>
</feature>
<evidence type="ECO:0000256" key="4">
    <source>
        <dbReference type="HAMAP-Rule" id="MF_00099"/>
    </source>
</evidence>
<dbReference type="OrthoDB" id="9793421at2"/>
<evidence type="ECO:0000256" key="5">
    <source>
        <dbReference type="PROSITE-ProRule" id="PRU00050"/>
    </source>
</evidence>
<dbReference type="EMBL" id="JABCKY010000005">
    <property type="protein sequence ID" value="NMT64702.1"/>
    <property type="molecule type" value="Genomic_DNA"/>
</dbReference>
<organism evidence="10 11">
    <name type="scientific">Marinobacter orientalis</name>
    <dbReference type="NCBI Taxonomy" id="1928859"/>
    <lineage>
        <taxon>Bacteria</taxon>
        <taxon>Pseudomonadati</taxon>
        <taxon>Pseudomonadota</taxon>
        <taxon>Gammaproteobacteria</taxon>
        <taxon>Pseudomonadales</taxon>
        <taxon>Marinobacteraceae</taxon>
        <taxon>Marinobacter</taxon>
    </lineage>
</organism>
<evidence type="ECO:0000256" key="3">
    <source>
        <dbReference type="ARBA" id="ARBA00048267"/>
    </source>
</evidence>
<dbReference type="Proteomes" id="UP000567186">
    <property type="component" value="Unassembled WGS sequence"/>
</dbReference>
<dbReference type="SMART" id="SM00448">
    <property type="entry name" value="REC"/>
    <property type="match status" value="1"/>
</dbReference>
<dbReference type="PIRSF" id="PIRSF000876">
    <property type="entry name" value="RR_chemtxs_CheB"/>
    <property type="match status" value="1"/>
</dbReference>
<dbReference type="HAMAP" id="MF_00099">
    <property type="entry name" value="CheB_chemtxs"/>
    <property type="match status" value="1"/>
</dbReference>
<evidence type="ECO:0000313" key="10">
    <source>
        <dbReference type="EMBL" id="NMT64702.1"/>
    </source>
</evidence>
<feature type="domain" description="CheB-type methylesterase" evidence="9">
    <location>
        <begin position="189"/>
        <end position="380"/>
    </location>
</feature>
<gene>
    <name evidence="4" type="primary">cheB</name>
    <name evidence="10" type="ORF">HIU99_13990</name>
</gene>
<evidence type="ECO:0000256" key="7">
    <source>
        <dbReference type="SAM" id="MobiDB-lite"/>
    </source>
</evidence>
<dbReference type="CDD" id="cd17541">
    <property type="entry name" value="REC_CheB-like"/>
    <property type="match status" value="1"/>
</dbReference>
<dbReference type="NCBIfam" id="NF001965">
    <property type="entry name" value="PRK00742.1"/>
    <property type="match status" value="1"/>
</dbReference>
<dbReference type="InterPro" id="IPR035909">
    <property type="entry name" value="CheB_C"/>
</dbReference>
<dbReference type="GO" id="GO:0000156">
    <property type="term" value="F:phosphorelay response regulator activity"/>
    <property type="evidence" value="ECO:0007669"/>
    <property type="project" value="InterPro"/>
</dbReference>
<feature type="active site" evidence="4 5">
    <location>
        <position position="228"/>
    </location>
</feature>
<dbReference type="SUPFAM" id="SSF52172">
    <property type="entry name" value="CheY-like"/>
    <property type="match status" value="1"/>
</dbReference>
<dbReference type="InterPro" id="IPR008248">
    <property type="entry name" value="CheB-like"/>
</dbReference>
<dbReference type="PANTHER" id="PTHR42872:SF3">
    <property type="entry name" value="PROTEIN-GLUTAMATE METHYLESTERASE_PROTEIN-GLUTAMINE GLUTAMINASE 1"/>
    <property type="match status" value="1"/>
</dbReference>
<name>A0A7Y0RED5_9GAMM</name>
<dbReference type="PROSITE" id="PS50122">
    <property type="entry name" value="CHEB"/>
    <property type="match status" value="1"/>
</dbReference>
<comment type="caution">
    <text evidence="10">The sequence shown here is derived from an EMBL/GenBank/DDBJ whole genome shotgun (WGS) entry which is preliminary data.</text>
</comment>
<dbReference type="GO" id="GO:0006935">
    <property type="term" value="P:chemotaxis"/>
    <property type="evidence" value="ECO:0007669"/>
    <property type="project" value="UniProtKB-UniRule"/>
</dbReference>
<keyword evidence="2 4" id="KW-0378">Hydrolase</keyword>
<feature type="modified residue" description="4-aspartylphosphate" evidence="4 6">
    <location>
        <position position="55"/>
    </location>
</feature>
<dbReference type="AlphaFoldDB" id="A0A7Y0RED5"/>
<sequence length="380" mass="40531">MTVSVLVVDDSGFFRKRLTEILTASGQIRVVGAATNGREGVELAAKLRPDVITMDYEMPVMDGISAVREIMKRHPVPVLMFSSLTYEGARVTLDALEAGAVDFLPKNFEEIARDSSQLQKILIDRILDVARSRPGAKSVPGPAPTPAATVSSEKRAVPPASPRTERGRETPRPAPESQAPARHASRRGAAKHYSVVAIGTSTGGPVALQRVLTALPARFPAPVVLVQHMPASFTPAFAERLNRLCQIEVRQAADGDVLKPGLALLAPGGRQMMIENRGGQGRVRILPGDDRLNYKPCVDVTFGSLARSFPGKTLGVILTGMGADGREGCRLMKQSGSDIWSQDEKTSVIYGMPMAVARAGLTDEILALDDIGPRLAGGVS</sequence>
<comment type="PTM">
    <text evidence="4">Phosphorylated by CheA. Phosphorylation of the N-terminal regulatory domain activates the methylesterase activity.</text>
</comment>
<dbReference type="EC" id="3.5.1.44" evidence="4"/>
<dbReference type="PANTHER" id="PTHR42872">
    <property type="entry name" value="PROTEIN-GLUTAMATE METHYLESTERASE/PROTEIN-GLUTAMINE GLUTAMINASE"/>
    <property type="match status" value="1"/>
</dbReference>
<dbReference type="GO" id="GO:0008984">
    <property type="term" value="F:protein-glutamate methylesterase activity"/>
    <property type="evidence" value="ECO:0007669"/>
    <property type="project" value="UniProtKB-UniRule"/>
</dbReference>
<evidence type="ECO:0000259" key="8">
    <source>
        <dbReference type="PROSITE" id="PS50110"/>
    </source>
</evidence>
<dbReference type="Gene3D" id="3.40.50.2300">
    <property type="match status" value="1"/>
</dbReference>
<dbReference type="CDD" id="cd16432">
    <property type="entry name" value="CheB_Rec"/>
    <property type="match status" value="1"/>
</dbReference>
<evidence type="ECO:0000256" key="2">
    <source>
        <dbReference type="ARBA" id="ARBA00022801"/>
    </source>
</evidence>
<dbReference type="RefSeq" id="WP_135956079.1">
    <property type="nucleotide sequence ID" value="NZ_JABCKY010000005.1"/>
</dbReference>
<evidence type="ECO:0000259" key="9">
    <source>
        <dbReference type="PROSITE" id="PS50122"/>
    </source>
</evidence>
<feature type="region of interest" description="Disordered" evidence="7">
    <location>
        <begin position="133"/>
        <end position="188"/>
    </location>
</feature>
<keyword evidence="4" id="KW-0963">Cytoplasm</keyword>
<feature type="domain" description="Response regulatory" evidence="8">
    <location>
        <begin position="4"/>
        <end position="121"/>
    </location>
</feature>
<dbReference type="SUPFAM" id="SSF52738">
    <property type="entry name" value="Methylesterase CheB, C-terminal domain"/>
    <property type="match status" value="1"/>
</dbReference>
<keyword evidence="11" id="KW-1185">Reference proteome</keyword>
<reference evidence="10 11" key="1">
    <citation type="submission" date="2020-04" db="EMBL/GenBank/DDBJ databases">
        <title>Marinobacter oceani sp. nov., isolated from marine solar saltern.</title>
        <authorList>
            <person name="Chen X.-Y."/>
        </authorList>
    </citation>
    <scope>NUCLEOTIDE SEQUENCE [LARGE SCALE GENOMIC DNA]</scope>
    <source>
        <strain evidence="10 11">W62</strain>
    </source>
</reference>
<dbReference type="GO" id="GO:0050568">
    <property type="term" value="F:protein-glutamine glutaminase activity"/>
    <property type="evidence" value="ECO:0007669"/>
    <property type="project" value="UniProtKB-UniRule"/>
</dbReference>
<comment type="subcellular location">
    <subcellularLocation>
        <location evidence="4">Cytoplasm</location>
    </subcellularLocation>
</comment>
<comment type="function">
    <text evidence="4">Involved in chemotaxis. Part of a chemotaxis signal transduction system that modulates chemotaxis in response to various stimuli. Catalyzes the demethylation of specific methylglutamate residues introduced into the chemoreceptors (methyl-accepting chemotaxis proteins or MCP) by CheR. Also mediates the irreversible deamidation of specific glutamine residues to glutamic acid.</text>
</comment>